<dbReference type="RefSeq" id="WP_231911678.1">
    <property type="nucleotide sequence ID" value="NZ_LT993738.1"/>
</dbReference>
<organism evidence="1 2">
    <name type="scientific">Chlamydia serpentis</name>
    <dbReference type="NCBI Taxonomy" id="1967782"/>
    <lineage>
        <taxon>Bacteria</taxon>
        <taxon>Pseudomonadati</taxon>
        <taxon>Chlamydiota</taxon>
        <taxon>Chlamydiia</taxon>
        <taxon>Chlamydiales</taxon>
        <taxon>Chlamydiaceae</taxon>
        <taxon>Chlamydia/Chlamydophila group</taxon>
        <taxon>Chlamydia</taxon>
    </lineage>
</organism>
<dbReference type="KEGG" id="csee:C10C_0696"/>
<protein>
    <submittedName>
        <fullName evidence="1">Uncharacterized protein</fullName>
    </submittedName>
</protein>
<evidence type="ECO:0000313" key="2">
    <source>
        <dbReference type="Proteomes" id="UP000244926"/>
    </source>
</evidence>
<dbReference type="AlphaFoldDB" id="A0A2R8FBR4"/>
<reference evidence="2" key="1">
    <citation type="submission" date="2017-11" db="EMBL/GenBank/DDBJ databases">
        <authorList>
            <person name="Seth-Smith MB H."/>
        </authorList>
    </citation>
    <scope>NUCLEOTIDE SEQUENCE [LARGE SCALE GENOMIC DNA]</scope>
</reference>
<accession>A0A2R8FBR4</accession>
<gene>
    <name evidence="1" type="ORF">C10C_0696</name>
</gene>
<proteinExistence type="predicted"/>
<keyword evidence="2" id="KW-1185">Reference proteome</keyword>
<dbReference type="Proteomes" id="UP000244926">
    <property type="component" value="Chromosome I"/>
</dbReference>
<sequence length="59" mass="6691">MYPTFHIQQQLARLEFINDQLTTELEQVNDLLCSLGFPQGLATIKAIAEEVLSEDEPLD</sequence>
<evidence type="ECO:0000313" key="1">
    <source>
        <dbReference type="EMBL" id="SPN73843.1"/>
    </source>
</evidence>
<name>A0A2R8FBR4_9CHLA</name>
<dbReference type="EMBL" id="LT993738">
    <property type="protein sequence ID" value="SPN73843.1"/>
    <property type="molecule type" value="Genomic_DNA"/>
</dbReference>